<proteinExistence type="predicted"/>
<reference evidence="2" key="1">
    <citation type="submission" date="2025-08" db="UniProtKB">
        <authorList>
            <consortium name="RefSeq"/>
        </authorList>
    </citation>
    <scope>IDENTIFICATION</scope>
</reference>
<dbReference type="Proteomes" id="UP000694863">
    <property type="component" value="Unplaced"/>
</dbReference>
<gene>
    <name evidence="2" type="primary">SPP1</name>
</gene>
<protein>
    <submittedName>
        <fullName evidence="2">Osteopontin</fullName>
    </submittedName>
</protein>
<keyword evidence="1" id="KW-1185">Reference proteome</keyword>
<organism evidence="1 2">
    <name type="scientific">Echinops telfairi</name>
    <name type="common">Lesser hedgehog tenrec</name>
    <dbReference type="NCBI Taxonomy" id="9371"/>
    <lineage>
        <taxon>Eukaryota</taxon>
        <taxon>Metazoa</taxon>
        <taxon>Chordata</taxon>
        <taxon>Craniata</taxon>
        <taxon>Vertebrata</taxon>
        <taxon>Euteleostomi</taxon>
        <taxon>Mammalia</taxon>
        <taxon>Eutheria</taxon>
        <taxon>Afrotheria</taxon>
        <taxon>Tenrecidae</taxon>
        <taxon>Tenrecinae</taxon>
        <taxon>Echinops</taxon>
    </lineage>
</organism>
<evidence type="ECO:0000313" key="1">
    <source>
        <dbReference type="Proteomes" id="UP000694863"/>
    </source>
</evidence>
<evidence type="ECO:0000313" key="2">
    <source>
        <dbReference type="RefSeq" id="XP_045140200.1"/>
    </source>
</evidence>
<accession>A0AC55CM83</accession>
<sequence>MRAAVLCCCLLGIAYALPVKHPADSGSSEEKQTFPSKSYQSHDQTDDVDADDSDHSKSQDSVESDDSDDDDHADEPDHSDESHHSDESDEVTTDVPATVLFTSALPTDFYSDDGRGDSLGYAVRSKLRRIHEIKFPDDFASDENVKAIFPSQVLKKVSSSESQQRDSRETRQPDDHSVETQSHERSKESALETEVESSERSDRLNSQESSKVSQEAQSQEFHSHED</sequence>
<name>A0AC55CM83_ECHTE</name>
<dbReference type="RefSeq" id="XP_045140200.1">
    <property type="nucleotide sequence ID" value="XM_045284265.1"/>
</dbReference>